<dbReference type="InterPro" id="IPR005986">
    <property type="entry name" value="Asp_semialdehyde_DH_beta"/>
</dbReference>
<dbReference type="SUPFAM" id="SSF51735">
    <property type="entry name" value="NAD(P)-binding Rossmann-fold domains"/>
    <property type="match status" value="1"/>
</dbReference>
<keyword evidence="8 14" id="KW-0560">Oxidoreductase</keyword>
<dbReference type="Proteomes" id="UP000277007">
    <property type="component" value="Unassembled WGS sequence"/>
</dbReference>
<dbReference type="GO" id="GO:0004073">
    <property type="term" value="F:aspartate-semialdehyde dehydrogenase activity"/>
    <property type="evidence" value="ECO:0007669"/>
    <property type="project" value="UniProtKB-UniRule"/>
</dbReference>
<evidence type="ECO:0000313" key="15">
    <source>
        <dbReference type="Proteomes" id="UP000277007"/>
    </source>
</evidence>
<evidence type="ECO:0000256" key="7">
    <source>
        <dbReference type="ARBA" id="ARBA00022915"/>
    </source>
</evidence>
<evidence type="ECO:0000256" key="2">
    <source>
        <dbReference type="ARBA" id="ARBA00011738"/>
    </source>
</evidence>
<evidence type="ECO:0000256" key="10">
    <source>
        <dbReference type="ARBA" id="ARBA00023167"/>
    </source>
</evidence>
<dbReference type="SMART" id="SM00859">
    <property type="entry name" value="Semialdhyde_dh"/>
    <property type="match status" value="1"/>
</dbReference>
<feature type="domain" description="Semialdehyde dehydrogenase NAD-binding" evidence="13">
    <location>
        <begin position="4"/>
        <end position="120"/>
    </location>
</feature>
<proteinExistence type="inferred from homology"/>
<comment type="catalytic activity">
    <reaction evidence="11">
        <text>L-aspartate 4-semialdehyde + phosphate + NADP(+) = 4-phospho-L-aspartate + NADPH + H(+)</text>
        <dbReference type="Rhea" id="RHEA:24284"/>
        <dbReference type="ChEBI" id="CHEBI:15378"/>
        <dbReference type="ChEBI" id="CHEBI:43474"/>
        <dbReference type="ChEBI" id="CHEBI:57535"/>
        <dbReference type="ChEBI" id="CHEBI:57783"/>
        <dbReference type="ChEBI" id="CHEBI:58349"/>
        <dbReference type="ChEBI" id="CHEBI:537519"/>
        <dbReference type="EC" id="1.2.1.11"/>
    </reaction>
</comment>
<name>A0A3S0I126_9PROT</name>
<dbReference type="NCBIfam" id="TIGR01296">
    <property type="entry name" value="asd_B"/>
    <property type="match status" value="1"/>
</dbReference>
<dbReference type="SUPFAM" id="SSF55347">
    <property type="entry name" value="Glyceraldehyde-3-phosphate dehydrogenase-like, C-terminal domain"/>
    <property type="match status" value="1"/>
</dbReference>
<dbReference type="GO" id="GO:0019877">
    <property type="term" value="P:diaminopimelate biosynthetic process"/>
    <property type="evidence" value="ECO:0007669"/>
    <property type="project" value="UniProtKB-KW"/>
</dbReference>
<evidence type="ECO:0000256" key="4">
    <source>
        <dbReference type="ARBA" id="ARBA00022605"/>
    </source>
</evidence>
<dbReference type="PANTHER" id="PTHR46278:SF2">
    <property type="entry name" value="ASPARTATE-SEMIALDEHYDE DEHYDROGENASE"/>
    <property type="match status" value="1"/>
</dbReference>
<dbReference type="GO" id="GO:0046983">
    <property type="term" value="F:protein dimerization activity"/>
    <property type="evidence" value="ECO:0007669"/>
    <property type="project" value="InterPro"/>
</dbReference>
<dbReference type="GO" id="GO:0009089">
    <property type="term" value="P:lysine biosynthetic process via diaminopimelate"/>
    <property type="evidence" value="ECO:0007669"/>
    <property type="project" value="UniProtKB-UniRule"/>
</dbReference>
<dbReference type="InterPro" id="IPR012280">
    <property type="entry name" value="Semialdhyde_DH_dimer_dom"/>
</dbReference>
<dbReference type="GO" id="GO:0051287">
    <property type="term" value="F:NAD binding"/>
    <property type="evidence" value="ECO:0007669"/>
    <property type="project" value="InterPro"/>
</dbReference>
<keyword evidence="7" id="KW-0220">Diaminopimelate biosynthesis</keyword>
<dbReference type="InterPro" id="IPR036291">
    <property type="entry name" value="NAD(P)-bd_dom_sf"/>
</dbReference>
<gene>
    <name evidence="14" type="ORF">EJ903_02460</name>
</gene>
<dbReference type="InterPro" id="IPR000534">
    <property type="entry name" value="Semialdehyde_DH_NAD-bd"/>
</dbReference>
<comment type="caution">
    <text evidence="14">The sequence shown here is derived from an EMBL/GenBank/DDBJ whole genome shotgun (WGS) entry which is preliminary data.</text>
</comment>
<evidence type="ECO:0000256" key="3">
    <source>
        <dbReference type="ARBA" id="ARBA00013120"/>
    </source>
</evidence>
<reference evidence="14 15" key="1">
    <citation type="submission" date="2018-12" db="EMBL/GenBank/DDBJ databases">
        <authorList>
            <person name="Yang Y."/>
        </authorList>
    </citation>
    <scope>NUCLEOTIDE SEQUENCE [LARGE SCALE GENOMIC DNA]</scope>
    <source>
        <strain evidence="14 15">L-25-5w-1</strain>
    </source>
</reference>
<comment type="similarity">
    <text evidence="1">Belongs to the aspartate-semialdehyde dehydrogenase family.</text>
</comment>
<dbReference type="GO" id="GO:0009088">
    <property type="term" value="P:threonine biosynthetic process"/>
    <property type="evidence" value="ECO:0007669"/>
    <property type="project" value="UniProtKB-UniRule"/>
</dbReference>
<dbReference type="Pfam" id="PF01118">
    <property type="entry name" value="Semialdhyde_dh"/>
    <property type="match status" value="1"/>
</dbReference>
<dbReference type="GO" id="GO:0009086">
    <property type="term" value="P:methionine biosynthetic process"/>
    <property type="evidence" value="ECO:0007669"/>
    <property type="project" value="UniProtKB-UniRule"/>
</dbReference>
<keyword evidence="15" id="KW-1185">Reference proteome</keyword>
<evidence type="ECO:0000256" key="8">
    <source>
        <dbReference type="ARBA" id="ARBA00023002"/>
    </source>
</evidence>
<dbReference type="GO" id="GO:0050661">
    <property type="term" value="F:NADP binding"/>
    <property type="evidence" value="ECO:0007669"/>
    <property type="project" value="InterPro"/>
</dbReference>
<dbReference type="EC" id="1.2.1.11" evidence="3 12"/>
<evidence type="ECO:0000256" key="12">
    <source>
        <dbReference type="NCBIfam" id="TIGR01296"/>
    </source>
</evidence>
<evidence type="ECO:0000256" key="5">
    <source>
        <dbReference type="ARBA" id="ARBA00022697"/>
    </source>
</evidence>
<dbReference type="NCBIfam" id="NF011456">
    <property type="entry name" value="PRK14874.1"/>
    <property type="match status" value="1"/>
</dbReference>
<dbReference type="PANTHER" id="PTHR46278">
    <property type="entry name" value="DEHYDROGENASE, PUTATIVE-RELATED"/>
    <property type="match status" value="1"/>
</dbReference>
<keyword evidence="5" id="KW-0791">Threonine biosynthesis</keyword>
<dbReference type="Gene3D" id="3.40.50.720">
    <property type="entry name" value="NAD(P)-binding Rossmann-like Domain"/>
    <property type="match status" value="1"/>
</dbReference>
<keyword evidence="6" id="KW-0521">NADP</keyword>
<accession>A0A3S0I126</accession>
<dbReference type="RefSeq" id="WP_126611722.1">
    <property type="nucleotide sequence ID" value="NZ_JBHUCY010000008.1"/>
</dbReference>
<dbReference type="CDD" id="cd18131">
    <property type="entry name" value="ASADH_C_bac_euk_like"/>
    <property type="match status" value="1"/>
</dbReference>
<sequence length="340" mass="36426">MGYTVAVVGATGNVGREILNTLAERTFPADRVVALGTDRAVGHEVSYGDDRVLRVEDLGRFDFSTIDIAFFAVEPRLVAAHAARAATAGCVVIDTGPSFRLDPEVPLVVPEVNPQAIAAYKQRYTIATPSPTAVQLALALKPLHDRFTVRRAVVSTYQAVSGEGKEAMDELFTQTRAIFVNDPVSKSVLPKQIAFNVIPQIDGFLDDGATNAEWALNAEIKKLVDPKIKVAATCVRVPVFIGDAASVHVETDQEIGADEALEALRGAAGLSILDKRGTADGYITPVEVAGENPVFISRVRDDSTVENGVAFWSVADNLRKGAALNAVQIAEILARDYLEE</sequence>
<evidence type="ECO:0000256" key="9">
    <source>
        <dbReference type="ARBA" id="ARBA00023154"/>
    </source>
</evidence>
<dbReference type="PIRSF" id="PIRSF000148">
    <property type="entry name" value="ASA_dh"/>
    <property type="match status" value="1"/>
</dbReference>
<evidence type="ECO:0000259" key="13">
    <source>
        <dbReference type="SMART" id="SM00859"/>
    </source>
</evidence>
<dbReference type="Gene3D" id="3.30.360.10">
    <property type="entry name" value="Dihydrodipicolinate Reductase, domain 2"/>
    <property type="match status" value="1"/>
</dbReference>
<evidence type="ECO:0000313" key="14">
    <source>
        <dbReference type="EMBL" id="RTR24631.1"/>
    </source>
</evidence>
<evidence type="ECO:0000256" key="1">
    <source>
        <dbReference type="ARBA" id="ARBA00010584"/>
    </source>
</evidence>
<dbReference type="EMBL" id="RXMA01000001">
    <property type="protein sequence ID" value="RTR24631.1"/>
    <property type="molecule type" value="Genomic_DNA"/>
</dbReference>
<evidence type="ECO:0000256" key="11">
    <source>
        <dbReference type="ARBA" id="ARBA00047891"/>
    </source>
</evidence>
<comment type="subunit">
    <text evidence="2">Homodimer.</text>
</comment>
<keyword evidence="10" id="KW-0486">Methionine biosynthesis</keyword>
<dbReference type="Pfam" id="PF02774">
    <property type="entry name" value="Semialdhyde_dhC"/>
    <property type="match status" value="1"/>
</dbReference>
<evidence type="ECO:0000256" key="6">
    <source>
        <dbReference type="ARBA" id="ARBA00022857"/>
    </source>
</evidence>
<keyword evidence="4" id="KW-0028">Amino-acid biosynthesis</keyword>
<dbReference type="OrthoDB" id="9805684at2"/>
<dbReference type="AlphaFoldDB" id="A0A3S0I126"/>
<protein>
    <recommendedName>
        <fullName evidence="3 12">Aspartate-semialdehyde dehydrogenase</fullName>
        <ecNumber evidence="3 12">1.2.1.11</ecNumber>
    </recommendedName>
</protein>
<dbReference type="GO" id="GO:0009097">
    <property type="term" value="P:isoleucine biosynthetic process"/>
    <property type="evidence" value="ECO:0007669"/>
    <property type="project" value="UniProtKB-UniRule"/>
</dbReference>
<organism evidence="14 15">
    <name type="scientific">Azospirillum griseum</name>
    <dbReference type="NCBI Taxonomy" id="2496639"/>
    <lineage>
        <taxon>Bacteria</taxon>
        <taxon>Pseudomonadati</taxon>
        <taxon>Pseudomonadota</taxon>
        <taxon>Alphaproteobacteria</taxon>
        <taxon>Rhodospirillales</taxon>
        <taxon>Azospirillaceae</taxon>
        <taxon>Azospirillum</taxon>
    </lineage>
</organism>
<keyword evidence="9" id="KW-0457">Lysine biosynthesis</keyword>